<keyword evidence="1" id="KW-0121">Carboxypeptidase</keyword>
<dbReference type="EMBL" id="CAADIS010000003">
    <property type="protein sequence ID" value="VFS13107.1"/>
    <property type="molecule type" value="Genomic_DNA"/>
</dbReference>
<organism evidence="1 2">
    <name type="scientific">Escherichia coli</name>
    <dbReference type="NCBI Taxonomy" id="562"/>
    <lineage>
        <taxon>Bacteria</taxon>
        <taxon>Pseudomonadati</taxon>
        <taxon>Pseudomonadota</taxon>
        <taxon>Gammaproteobacteria</taxon>
        <taxon>Enterobacterales</taxon>
        <taxon>Enterobacteriaceae</taxon>
        <taxon>Escherichia</taxon>
    </lineage>
</organism>
<evidence type="ECO:0000313" key="1">
    <source>
        <dbReference type="EMBL" id="VFS13107.1"/>
    </source>
</evidence>
<gene>
    <name evidence="1" type="primary">ldcA_1</name>
    <name evidence="1" type="ORF">NCTC9001_00823</name>
</gene>
<dbReference type="EC" id="3.4.17.13" evidence="1"/>
<keyword evidence="1" id="KW-0378">Hydrolase</keyword>
<dbReference type="GO" id="GO:0106415">
    <property type="term" value="F:muramoyltetrapeptide carboxypeptidase activity"/>
    <property type="evidence" value="ECO:0007669"/>
    <property type="project" value="UniProtKB-EC"/>
</dbReference>
<protein>
    <submittedName>
        <fullName evidence="1">Muramoyltetrapeptide carboxypeptidase</fullName>
        <ecNumber evidence="1">3.4.17.13</ecNumber>
    </submittedName>
</protein>
<dbReference type="AlphaFoldDB" id="A0A484WQX7"/>
<keyword evidence="1" id="KW-0645">Protease</keyword>
<evidence type="ECO:0000313" key="2">
    <source>
        <dbReference type="Proteomes" id="UP000372890"/>
    </source>
</evidence>
<dbReference type="Proteomes" id="UP000372890">
    <property type="component" value="Unassembled WGS sequence"/>
</dbReference>
<reference evidence="1 2" key="1">
    <citation type="submission" date="2019-03" db="EMBL/GenBank/DDBJ databases">
        <authorList>
            <consortium name="Pathogen Informatics"/>
        </authorList>
    </citation>
    <scope>NUCLEOTIDE SEQUENCE [LARGE SCALE GENOMIC DNA]</scope>
    <source>
        <strain evidence="1 2">NCTC9001</strain>
    </source>
</reference>
<accession>A0A484WQX7</accession>
<name>A0A484WQX7_ECOLX</name>
<sequence>MSLFHLIAHRVTALNSTPRCVVSSALPTRGIQVNNVEVIARRCERFAGTETERLEDLNSLAQTDYPQHHRAVCTRRLRCQSFTGRY</sequence>
<proteinExistence type="predicted"/>